<evidence type="ECO:0000256" key="5">
    <source>
        <dbReference type="ARBA" id="ARBA00022801"/>
    </source>
</evidence>
<feature type="compositionally biased region" description="Basic and acidic residues" evidence="9">
    <location>
        <begin position="1095"/>
        <end position="1110"/>
    </location>
</feature>
<evidence type="ECO:0000256" key="6">
    <source>
        <dbReference type="ARBA" id="ARBA00022840"/>
    </source>
</evidence>
<dbReference type="InterPro" id="IPR001650">
    <property type="entry name" value="Helicase_C-like"/>
</dbReference>
<dbReference type="GeneID" id="37268150"/>
<dbReference type="EMBL" id="KZ819295">
    <property type="protein sequence ID" value="PWN97367.1"/>
    <property type="molecule type" value="Genomic_DNA"/>
</dbReference>
<name>A0A316Z6F2_9BASI</name>
<keyword evidence="4" id="KW-0547">Nucleotide-binding</keyword>
<keyword evidence="14" id="KW-1185">Reference proteome</keyword>
<dbReference type="PANTHER" id="PTHR45623:SF14">
    <property type="entry name" value="CHROMODOMAIN-HELICASE-DNA-BINDING PROTEIN 1"/>
    <property type="match status" value="1"/>
</dbReference>
<evidence type="ECO:0000256" key="4">
    <source>
        <dbReference type="ARBA" id="ARBA00022741"/>
    </source>
</evidence>
<dbReference type="InterPro" id="IPR000953">
    <property type="entry name" value="Chromo/chromo_shadow_dom"/>
</dbReference>
<protein>
    <submittedName>
        <fullName evidence="13">Uncharacterized protein</fullName>
    </submittedName>
</protein>
<evidence type="ECO:0000256" key="1">
    <source>
        <dbReference type="ARBA" id="ARBA00004123"/>
    </source>
</evidence>
<feature type="region of interest" description="Disordered" evidence="9">
    <location>
        <begin position="1361"/>
        <end position="1398"/>
    </location>
</feature>
<dbReference type="SMART" id="SM01176">
    <property type="entry name" value="DUF4208"/>
    <property type="match status" value="1"/>
</dbReference>
<evidence type="ECO:0000259" key="12">
    <source>
        <dbReference type="PROSITE" id="PS51194"/>
    </source>
</evidence>
<feature type="domain" description="Helicase C-terminal" evidence="12">
    <location>
        <begin position="847"/>
        <end position="998"/>
    </location>
</feature>
<dbReference type="Pfam" id="PF13907">
    <property type="entry name" value="CHD1-like_C"/>
    <property type="match status" value="1"/>
</dbReference>
<evidence type="ECO:0000256" key="2">
    <source>
        <dbReference type="ARBA" id="ARBA00007025"/>
    </source>
</evidence>
<dbReference type="SMART" id="SM00490">
    <property type="entry name" value="HELICc"/>
    <property type="match status" value="1"/>
</dbReference>
<sequence length="1582" mass="172784">MSAPTAVPDVLMSDAAAVKAEPGAAPSAAGAAPANGALAASIAAAADASLPSAAVQQQSSAPQAQASSSSQPIVGAGAAASPPQARRAAPALPSFSDDEDTEDDEAQRDGVKSELSSISPTPDDASPSSSRSASPAGNGRRAAAHRSVASSSGAGSASASASGDSGSASPPRRARDSSKRIDEAEANPALYGLRRSGRAPAKVYVDTSGTDDDDSDVGSSRRRNKGRSAGGTFKVSKPKAANGGSFQSAAREAALGSDEEEFGTSNTRRRAKQAVGAAAPRLTKGKRATSSSHSLDEMARIPSRGGRKPNYNEDDFGLSLSDDDDPFEDQADLEMVARTTAAAGEEEETIEGVFGHARADEFVKDKEDDPRRNLVYTIKWKGYSHLHDTYELFDFLKNYKGFKRVENYVRHVVIPELELRRNPNTQKEDIELLQIEKERQLEMVQGFMQVERVLDQRTQNANRDVAYSHLAYLCKWKGLAYADCTWEAAEEIGKAAKGPIDAFHARSASTTVPYRSESYPRGRPKYTRMTEQPTYINPGGTLKPFQMTGLNWLAYLWSKDQNGILADEMGLGKTVQTVSFFSYLFHSLHQYGPFLVVVPLSTLPAWMQQFENWAPDMNVISYTGNTASREMIRQYEFGPARKLKFNVLVTTYEFVLKDRADLSSIKWAYLAVDEAHRLKNSSAQLYECLKSFPTAGKLLITGTPLQNNIKELLALMHFLRPDEFPLEDGFEMNQVDSATVKALHEKLDNVMLRRLKKDVVAEMPTKTEKILRVEMSAMQQRMYKAILSRNYSVLSAPGSAQVSLLNIAVELRKASNHPFLFEGSEVISDKREDTLRGLVMHSGKMVLLDKLLTRLKQDGHRVLIFSQMVRMLDILSDYMSLRGYLFQRLDGTITSEVRKKSIQHFNAPDSPDFAFLLSTRAGGLGINLETADTVIIFDSDYNPQSDAQAMARAHRLNSKFNVSVFRLVTKDTIEEEVIERGRRKLLLEAAVVGQMDTSGQRFQAADASAQKAQPSKDELNELLRYGAKKIFESSESAAQKQLDELDLDAILTHADEGLEAEAGGASSGGAAFAQSFVADFKTSGEEDWSSIIPADQRRAAEEEERKKAVEEAAASTSRRRAAHVPSGAYEGSAGAEGAEDDDDEDDDEGESKGKARNKGGAKPGVPRKTGAQRALELSDRDIRVLIRGIQRWGDIRWRYDTLVEDGKLTGKNRGVLEDLSDELIKKCEVAAAEHERELQAVVDAGGEITSALRQRAVMVSVMGKTEITTNAETTLLRHNGLRLLFQLLDPVKDKLRWKVPLDHLKATISWTGGWTDEDDARLLLGIFKHGFGCWEEIQADESLGLAGKVFLDEGKKVLEKKKGDDAAPAAAVKDEGAADGEAAPAAPKKGKKPPAASVRPIPNAIHLVRRGDYLLKALWDAENDTAPAPEVKVAPAIKKGRKSSPGGSNASPAPQAKHAKGAKGASAKKARTSAPPVEKTEPEDDGNDSMDEAACKELMRPCKASLKRLRETENLPREEKVNALKECLSNIGGRIGHLLTDEFGAVSQAERERQERHLWSFVTFFWPRPVRRPLCCAFRVSD</sequence>
<dbReference type="SUPFAM" id="SSF52540">
    <property type="entry name" value="P-loop containing nucleoside triphosphate hydrolases"/>
    <property type="match status" value="2"/>
</dbReference>
<dbReference type="Gene3D" id="3.40.50.10810">
    <property type="entry name" value="Tandem AAA-ATPase domain"/>
    <property type="match status" value="1"/>
</dbReference>
<evidence type="ECO:0000256" key="3">
    <source>
        <dbReference type="ARBA" id="ARBA00022737"/>
    </source>
</evidence>
<feature type="compositionally biased region" description="Acidic residues" evidence="9">
    <location>
        <begin position="1481"/>
        <end position="1490"/>
    </location>
</feature>
<feature type="compositionally biased region" description="Basic residues" evidence="9">
    <location>
        <begin position="1457"/>
        <end position="1471"/>
    </location>
</feature>
<dbReference type="STRING" id="58919.A0A316Z6F2"/>
<dbReference type="CDD" id="cd18659">
    <property type="entry name" value="CD2_tandem"/>
    <property type="match status" value="1"/>
</dbReference>
<feature type="domain" description="Chromo" evidence="10">
    <location>
        <begin position="448"/>
        <end position="515"/>
    </location>
</feature>
<proteinExistence type="inferred from homology"/>
<feature type="domain" description="Helicase ATP-binding" evidence="11">
    <location>
        <begin position="554"/>
        <end position="722"/>
    </location>
</feature>
<keyword evidence="8" id="KW-0539">Nucleus</keyword>
<dbReference type="SMART" id="SM00487">
    <property type="entry name" value="DEXDc"/>
    <property type="match status" value="1"/>
</dbReference>
<dbReference type="Gene3D" id="3.40.50.300">
    <property type="entry name" value="P-loop containing nucleotide triphosphate hydrolases"/>
    <property type="match status" value="1"/>
</dbReference>
<feature type="compositionally biased region" description="Low complexity" evidence="9">
    <location>
        <begin position="54"/>
        <end position="94"/>
    </location>
</feature>
<reference evidence="13 14" key="1">
    <citation type="journal article" date="2018" name="Mol. Biol. Evol.">
        <title>Broad Genomic Sampling Reveals a Smut Pathogenic Ancestry of the Fungal Clade Ustilaginomycotina.</title>
        <authorList>
            <person name="Kijpornyongpan T."/>
            <person name="Mondo S.J."/>
            <person name="Barry K."/>
            <person name="Sandor L."/>
            <person name="Lee J."/>
            <person name="Lipzen A."/>
            <person name="Pangilinan J."/>
            <person name="LaButti K."/>
            <person name="Hainaut M."/>
            <person name="Henrissat B."/>
            <person name="Grigoriev I.V."/>
            <person name="Spatafora J.W."/>
            <person name="Aime M.C."/>
        </authorList>
    </citation>
    <scope>NUCLEOTIDE SEQUENCE [LARGE SCALE GENOMIC DNA]</scope>
    <source>
        <strain evidence="13 14">MCA 4186</strain>
    </source>
</reference>
<dbReference type="OrthoDB" id="5857104at2759"/>
<feature type="compositionally biased region" description="Basic and acidic residues" evidence="9">
    <location>
        <begin position="173"/>
        <end position="183"/>
    </location>
</feature>
<evidence type="ECO:0000259" key="10">
    <source>
        <dbReference type="PROSITE" id="PS50013"/>
    </source>
</evidence>
<dbReference type="Pfam" id="PF00385">
    <property type="entry name" value="Chromo"/>
    <property type="match status" value="1"/>
</dbReference>
<feature type="compositionally biased region" description="Acidic residues" evidence="9">
    <location>
        <begin position="1137"/>
        <end position="1149"/>
    </location>
</feature>
<evidence type="ECO:0000259" key="11">
    <source>
        <dbReference type="PROSITE" id="PS51192"/>
    </source>
</evidence>
<feature type="region of interest" description="Disordered" evidence="9">
    <location>
        <begin position="54"/>
        <end position="312"/>
    </location>
</feature>
<dbReference type="SMART" id="SM00298">
    <property type="entry name" value="CHROMO"/>
    <property type="match status" value="2"/>
</dbReference>
<comment type="subcellular location">
    <subcellularLocation>
        <location evidence="1">Nucleus</location>
    </subcellularLocation>
</comment>
<evidence type="ECO:0000256" key="9">
    <source>
        <dbReference type="SAM" id="MobiDB-lite"/>
    </source>
</evidence>
<dbReference type="GO" id="GO:0140658">
    <property type="term" value="F:ATP-dependent chromatin remodeler activity"/>
    <property type="evidence" value="ECO:0007669"/>
    <property type="project" value="TreeGrafter"/>
</dbReference>
<feature type="compositionally biased region" description="Acidic residues" evidence="9">
    <location>
        <begin position="96"/>
        <end position="106"/>
    </location>
</feature>
<evidence type="ECO:0000313" key="14">
    <source>
        <dbReference type="Proteomes" id="UP000245946"/>
    </source>
</evidence>
<dbReference type="Proteomes" id="UP000245946">
    <property type="component" value="Unassembled WGS sequence"/>
</dbReference>
<keyword evidence="3" id="KW-0677">Repeat</keyword>
<dbReference type="GO" id="GO:0003677">
    <property type="term" value="F:DNA binding"/>
    <property type="evidence" value="ECO:0007669"/>
    <property type="project" value="UniProtKB-KW"/>
</dbReference>
<gene>
    <name evidence="13" type="ORF">FA09DRAFT_309264</name>
</gene>
<dbReference type="CDD" id="cd18793">
    <property type="entry name" value="SF2_C_SNF"/>
    <property type="match status" value="1"/>
</dbReference>
<feature type="region of interest" description="Disordered" evidence="9">
    <location>
        <begin position="1430"/>
        <end position="1490"/>
    </location>
</feature>
<dbReference type="Gene3D" id="1.10.10.60">
    <property type="entry name" value="Homeodomain-like"/>
    <property type="match status" value="1"/>
</dbReference>
<dbReference type="InterPro" id="IPR016197">
    <property type="entry name" value="Chromo-like_dom_sf"/>
</dbReference>
<dbReference type="GO" id="GO:0000785">
    <property type="term" value="C:chromatin"/>
    <property type="evidence" value="ECO:0007669"/>
    <property type="project" value="TreeGrafter"/>
</dbReference>
<dbReference type="InterPro" id="IPR049730">
    <property type="entry name" value="SNF2/RAD54-like_C"/>
</dbReference>
<feature type="compositionally biased region" description="Low complexity" evidence="9">
    <location>
        <begin position="1126"/>
        <end position="1136"/>
    </location>
</feature>
<evidence type="ECO:0000256" key="8">
    <source>
        <dbReference type="ARBA" id="ARBA00023242"/>
    </source>
</evidence>
<dbReference type="InterPro" id="IPR014001">
    <property type="entry name" value="Helicase_ATP-bd"/>
</dbReference>
<feature type="compositionally biased region" description="Low complexity" evidence="9">
    <location>
        <begin position="116"/>
        <end position="171"/>
    </location>
</feature>
<dbReference type="InterPro" id="IPR038718">
    <property type="entry name" value="SNF2-like_sf"/>
</dbReference>
<feature type="domain" description="Chromo" evidence="10">
    <location>
        <begin position="348"/>
        <end position="408"/>
    </location>
</feature>
<accession>A0A316Z6F2</accession>
<dbReference type="GO" id="GO:0005634">
    <property type="term" value="C:nucleus"/>
    <property type="evidence" value="ECO:0007669"/>
    <property type="project" value="UniProtKB-SubCell"/>
</dbReference>
<dbReference type="SUPFAM" id="SSF54160">
    <property type="entry name" value="Chromo domain-like"/>
    <property type="match status" value="2"/>
</dbReference>
<keyword evidence="5" id="KW-0378">Hydrolase</keyword>
<dbReference type="GO" id="GO:0034728">
    <property type="term" value="P:nucleosome organization"/>
    <property type="evidence" value="ECO:0007669"/>
    <property type="project" value="TreeGrafter"/>
</dbReference>
<dbReference type="GO" id="GO:0016887">
    <property type="term" value="F:ATP hydrolysis activity"/>
    <property type="evidence" value="ECO:0007669"/>
    <property type="project" value="TreeGrafter"/>
</dbReference>
<dbReference type="GO" id="GO:0005524">
    <property type="term" value="F:ATP binding"/>
    <property type="evidence" value="ECO:0007669"/>
    <property type="project" value="UniProtKB-KW"/>
</dbReference>
<dbReference type="Pfam" id="PF00176">
    <property type="entry name" value="SNF2-rel_dom"/>
    <property type="match status" value="1"/>
</dbReference>
<feature type="compositionally biased region" description="Low complexity" evidence="9">
    <location>
        <begin position="1443"/>
        <end position="1456"/>
    </location>
</feature>
<dbReference type="PROSITE" id="PS50013">
    <property type="entry name" value="CHROMO_2"/>
    <property type="match status" value="2"/>
</dbReference>
<feature type="region of interest" description="Disordered" evidence="9">
    <location>
        <begin position="1084"/>
        <end position="1173"/>
    </location>
</feature>
<dbReference type="CDD" id="cd00167">
    <property type="entry name" value="SANT"/>
    <property type="match status" value="1"/>
</dbReference>
<dbReference type="PANTHER" id="PTHR45623">
    <property type="entry name" value="CHROMODOMAIN-HELICASE-DNA-BINDING PROTEIN 3-RELATED-RELATED"/>
    <property type="match status" value="1"/>
</dbReference>
<evidence type="ECO:0000256" key="7">
    <source>
        <dbReference type="ARBA" id="ARBA00023125"/>
    </source>
</evidence>
<dbReference type="Gene3D" id="2.40.50.40">
    <property type="match status" value="2"/>
</dbReference>
<dbReference type="GO" id="GO:0003682">
    <property type="term" value="F:chromatin binding"/>
    <property type="evidence" value="ECO:0007669"/>
    <property type="project" value="TreeGrafter"/>
</dbReference>
<dbReference type="Gene3D" id="6.10.140.1440">
    <property type="match status" value="1"/>
</dbReference>
<evidence type="ECO:0000313" key="13">
    <source>
        <dbReference type="EMBL" id="PWN97367.1"/>
    </source>
</evidence>
<dbReference type="PROSITE" id="PS51194">
    <property type="entry name" value="HELICASE_CTER"/>
    <property type="match status" value="1"/>
</dbReference>
<dbReference type="InterPro" id="IPR023780">
    <property type="entry name" value="Chromo_domain"/>
</dbReference>
<dbReference type="InterPro" id="IPR001005">
    <property type="entry name" value="SANT/Myb"/>
</dbReference>
<dbReference type="InterPro" id="IPR027417">
    <property type="entry name" value="P-loop_NTPase"/>
</dbReference>
<keyword evidence="6" id="KW-0067">ATP-binding</keyword>
<dbReference type="Pfam" id="PF00271">
    <property type="entry name" value="Helicase_C"/>
    <property type="match status" value="1"/>
</dbReference>
<comment type="similarity">
    <text evidence="2">Belongs to the SNF2/RAD54 helicase family.</text>
</comment>
<dbReference type="InterPro" id="IPR000330">
    <property type="entry name" value="SNF2_N"/>
</dbReference>
<dbReference type="GO" id="GO:0042393">
    <property type="term" value="F:histone binding"/>
    <property type="evidence" value="ECO:0007669"/>
    <property type="project" value="TreeGrafter"/>
</dbReference>
<dbReference type="Pfam" id="PF18196">
    <property type="entry name" value="Cdh1_DBD_1"/>
    <property type="match status" value="1"/>
</dbReference>
<dbReference type="InterPro" id="IPR056302">
    <property type="entry name" value="CHD1-2/Hrp3_HTH"/>
</dbReference>
<dbReference type="Pfam" id="PF23588">
    <property type="entry name" value="HTH_CHD1_Hrp3"/>
    <property type="match status" value="1"/>
</dbReference>
<keyword evidence="7" id="KW-0238">DNA-binding</keyword>
<dbReference type="InterPro" id="IPR025260">
    <property type="entry name" value="CHD1-like_C"/>
</dbReference>
<dbReference type="InterPro" id="IPR041150">
    <property type="entry name" value="Cdh1_DBD"/>
</dbReference>
<dbReference type="RefSeq" id="XP_025597646.1">
    <property type="nucleotide sequence ID" value="XM_025740604.1"/>
</dbReference>
<dbReference type="PROSITE" id="PS51192">
    <property type="entry name" value="HELICASE_ATP_BIND_1"/>
    <property type="match status" value="1"/>
</dbReference>
<organism evidence="13 14">
    <name type="scientific">Tilletiopsis washingtonensis</name>
    <dbReference type="NCBI Taxonomy" id="58919"/>
    <lineage>
        <taxon>Eukaryota</taxon>
        <taxon>Fungi</taxon>
        <taxon>Dikarya</taxon>
        <taxon>Basidiomycota</taxon>
        <taxon>Ustilaginomycotina</taxon>
        <taxon>Exobasidiomycetes</taxon>
        <taxon>Entylomatales</taxon>
        <taxon>Entylomatales incertae sedis</taxon>
        <taxon>Tilletiopsis</taxon>
    </lineage>
</organism>